<evidence type="ECO:0000256" key="2">
    <source>
        <dbReference type="SAM" id="MobiDB-lite"/>
    </source>
</evidence>
<keyword evidence="5" id="KW-1185">Reference proteome</keyword>
<proteinExistence type="inferred from homology"/>
<dbReference type="Pfam" id="PF05670">
    <property type="entry name" value="NFACT-R_1"/>
    <property type="match status" value="1"/>
</dbReference>
<dbReference type="PANTHER" id="PTHR13049:SF2">
    <property type="entry name" value="COILED-COIL DOMAIN-CONTAINING PROTEIN 25"/>
    <property type="match status" value="1"/>
</dbReference>
<reference evidence="4 5" key="1">
    <citation type="journal article" date="2024" name="J Genomics">
        <title>Draft genome sequencing and assembly of Favolaschia claudopus CIRM-BRFM 2984 isolated from oak limbs.</title>
        <authorList>
            <person name="Navarro D."/>
            <person name="Drula E."/>
            <person name="Chaduli D."/>
            <person name="Cazenave R."/>
            <person name="Ahrendt S."/>
            <person name="Wang J."/>
            <person name="Lipzen A."/>
            <person name="Daum C."/>
            <person name="Barry K."/>
            <person name="Grigoriev I.V."/>
            <person name="Favel A."/>
            <person name="Rosso M.N."/>
            <person name="Martin F."/>
        </authorList>
    </citation>
    <scope>NUCLEOTIDE SEQUENCE [LARGE SCALE GENOMIC DNA]</scope>
    <source>
        <strain evidence="4 5">CIRM-BRFM 2984</strain>
    </source>
</reference>
<evidence type="ECO:0000313" key="5">
    <source>
        <dbReference type="Proteomes" id="UP001362999"/>
    </source>
</evidence>
<feature type="compositionally biased region" description="Acidic residues" evidence="2">
    <location>
        <begin position="193"/>
        <end position="203"/>
    </location>
</feature>
<accession>A0AAW0DCL6</accession>
<feature type="domain" description="NFACT RNA-binding" evidence="3">
    <location>
        <begin position="1"/>
        <end position="113"/>
    </location>
</feature>
<dbReference type="EMBL" id="JAWWNJ010000008">
    <property type="protein sequence ID" value="KAK7050529.1"/>
    <property type="molecule type" value="Genomic_DNA"/>
</dbReference>
<feature type="region of interest" description="Disordered" evidence="2">
    <location>
        <begin position="165"/>
        <end position="225"/>
    </location>
</feature>
<dbReference type="AlphaFoldDB" id="A0AAW0DCL6"/>
<evidence type="ECO:0000313" key="4">
    <source>
        <dbReference type="EMBL" id="KAK7050529.1"/>
    </source>
</evidence>
<name>A0AAW0DCL6_9AGAR</name>
<comment type="similarity">
    <text evidence="1">Belongs to the CCDC25 family.</text>
</comment>
<dbReference type="Proteomes" id="UP001362999">
    <property type="component" value="Unassembled WGS sequence"/>
</dbReference>
<protein>
    <submittedName>
        <fullName evidence="4">Cytoplasmic protein</fullName>
    </submittedName>
</protein>
<evidence type="ECO:0000259" key="3">
    <source>
        <dbReference type="Pfam" id="PF05670"/>
    </source>
</evidence>
<feature type="compositionally biased region" description="Basic and acidic residues" evidence="2">
    <location>
        <begin position="165"/>
        <end position="187"/>
    </location>
</feature>
<organism evidence="4 5">
    <name type="scientific">Favolaschia claudopus</name>
    <dbReference type="NCBI Taxonomy" id="2862362"/>
    <lineage>
        <taxon>Eukaryota</taxon>
        <taxon>Fungi</taxon>
        <taxon>Dikarya</taxon>
        <taxon>Basidiomycota</taxon>
        <taxon>Agaricomycotina</taxon>
        <taxon>Agaricomycetes</taxon>
        <taxon>Agaricomycetidae</taxon>
        <taxon>Agaricales</taxon>
        <taxon>Marasmiineae</taxon>
        <taxon>Mycenaceae</taxon>
        <taxon>Favolaschia</taxon>
    </lineage>
</organism>
<dbReference type="PANTHER" id="PTHR13049">
    <property type="entry name" value="DUF814-RELATED"/>
    <property type="match status" value="1"/>
</dbReference>
<dbReference type="InterPro" id="IPR039730">
    <property type="entry name" value="Jlp2/Ccd25"/>
</dbReference>
<evidence type="ECO:0000256" key="1">
    <source>
        <dbReference type="ARBA" id="ARBA00008998"/>
    </source>
</evidence>
<dbReference type="InterPro" id="IPR008532">
    <property type="entry name" value="NFACT_RNA-bd"/>
</dbReference>
<gene>
    <name evidence="4" type="ORF">R3P38DRAFT_2865693</name>
</gene>
<feature type="compositionally biased region" description="Basic and acidic residues" evidence="2">
    <location>
        <begin position="212"/>
        <end position="225"/>
    </location>
</feature>
<sequence length="225" mass="25644">MVLFFTSTVHNPAITLYMGRDKVENEDLIKYAYPGDIWFHVDKLSSAHVYLRLPEDGSMTWETIPEALLVDCAQLVKANSIEGNKKDNLTIIYTPADNLKKTGDMAVGQVSFHSDKRVRHAVVHIAKRENPIVNRLNKTKVERVVDHEQDRIDREKRESAVRRAAAAEKKKADMELARTREAEKAARSYDTLFDVEEDYGEEDGAPKKSKREGKDLSAHARHVDE</sequence>
<comment type="caution">
    <text evidence="4">The sequence shown here is derived from an EMBL/GenBank/DDBJ whole genome shotgun (WGS) entry which is preliminary data.</text>
</comment>